<proteinExistence type="predicted"/>
<comment type="caution">
    <text evidence="2">The sequence shown here is derived from an EMBL/GenBank/DDBJ whole genome shotgun (WGS) entry which is preliminary data.</text>
</comment>
<organism evidence="2 3">
    <name type="scientific">Peronospora matthiolae</name>
    <dbReference type="NCBI Taxonomy" id="2874970"/>
    <lineage>
        <taxon>Eukaryota</taxon>
        <taxon>Sar</taxon>
        <taxon>Stramenopiles</taxon>
        <taxon>Oomycota</taxon>
        <taxon>Peronosporomycetes</taxon>
        <taxon>Peronosporales</taxon>
        <taxon>Peronosporaceae</taxon>
        <taxon>Peronospora</taxon>
    </lineage>
</organism>
<evidence type="ECO:0000256" key="1">
    <source>
        <dbReference type="SAM" id="MobiDB-lite"/>
    </source>
</evidence>
<evidence type="ECO:0000313" key="3">
    <source>
        <dbReference type="Proteomes" id="UP001162060"/>
    </source>
</evidence>
<reference evidence="2" key="1">
    <citation type="submission" date="2024-01" db="EMBL/GenBank/DDBJ databases">
        <authorList>
            <person name="Webb A."/>
        </authorList>
    </citation>
    <scope>NUCLEOTIDE SEQUENCE</scope>
    <source>
        <strain evidence="2">Pm1</strain>
    </source>
</reference>
<gene>
    <name evidence="2" type="ORF">PM001_LOCUS5625</name>
</gene>
<dbReference type="EMBL" id="CAKLBY020000046">
    <property type="protein sequence ID" value="CAK7917577.1"/>
    <property type="molecule type" value="Genomic_DNA"/>
</dbReference>
<feature type="region of interest" description="Disordered" evidence="1">
    <location>
        <begin position="25"/>
        <end position="89"/>
    </location>
</feature>
<name>A0AAV1TH39_9STRA</name>
<accession>A0AAV1TH39</accession>
<evidence type="ECO:0000313" key="2">
    <source>
        <dbReference type="EMBL" id="CAK7917577.1"/>
    </source>
</evidence>
<protein>
    <submittedName>
        <fullName evidence="2">Uncharacterized protein</fullName>
    </submittedName>
</protein>
<sequence>MLGDVESGMFALKLGAKMRGSPMTIDALGLQEKKPAAHRARSRWSDDSESMLSSLAPPRGQPPDQHRTSAQAAEPMAAPRQEASPSATHMAASIGNYEMPTTNQRKLNIRMLDGTELYKGLGNESV</sequence>
<dbReference type="AlphaFoldDB" id="A0AAV1TH39"/>
<dbReference type="Proteomes" id="UP001162060">
    <property type="component" value="Unassembled WGS sequence"/>
</dbReference>